<evidence type="ECO:0000313" key="2">
    <source>
        <dbReference type="Proteomes" id="UP000000304"/>
    </source>
</evidence>
<keyword evidence="2" id="KW-1185">Reference proteome</keyword>
<gene>
    <name evidence="1" type="primary">Dsim\GD18912</name>
    <name evidence="1" type="ORF">Dsim_GD18912</name>
</gene>
<dbReference type="Proteomes" id="UP000000304">
    <property type="component" value="Chromosome 3R"/>
</dbReference>
<organism evidence="1 2">
    <name type="scientific">Drosophila simulans</name>
    <name type="common">Fruit fly</name>
    <dbReference type="NCBI Taxonomy" id="7240"/>
    <lineage>
        <taxon>Eukaryota</taxon>
        <taxon>Metazoa</taxon>
        <taxon>Ecdysozoa</taxon>
        <taxon>Arthropoda</taxon>
        <taxon>Hexapoda</taxon>
        <taxon>Insecta</taxon>
        <taxon>Pterygota</taxon>
        <taxon>Neoptera</taxon>
        <taxon>Endopterygota</taxon>
        <taxon>Diptera</taxon>
        <taxon>Brachycera</taxon>
        <taxon>Muscomorpha</taxon>
        <taxon>Ephydroidea</taxon>
        <taxon>Drosophilidae</taxon>
        <taxon>Drosophila</taxon>
        <taxon>Sophophora</taxon>
    </lineage>
</organism>
<sequence length="90" mass="10476">MASNNNVRVMTPDKESFSALKDFLAKSNKRFQTFQPRDERAYRVVIKGLHYSTDPEEIRDGLNRHGHKEQRELQDLQEQTALPVVHGLQL</sequence>
<proteinExistence type="predicted"/>
<evidence type="ECO:0000313" key="1">
    <source>
        <dbReference type="EMBL" id="EDX13061.1"/>
    </source>
</evidence>
<protein>
    <submittedName>
        <fullName evidence="1">GD18912</fullName>
    </submittedName>
</protein>
<reference evidence="1 2" key="1">
    <citation type="journal article" date="2007" name="Nature">
        <title>Evolution of genes and genomes on the Drosophila phylogeny.</title>
        <authorList>
            <consortium name="Drosophila 12 Genomes Consortium"/>
            <person name="Clark A.G."/>
            <person name="Eisen M.B."/>
            <person name="Smith D.R."/>
            <person name="Bergman C.M."/>
            <person name="Oliver B."/>
            <person name="Markow T.A."/>
            <person name="Kaufman T.C."/>
            <person name="Kellis M."/>
            <person name="Gelbart W."/>
            <person name="Iyer V.N."/>
            <person name="Pollard D.A."/>
            <person name="Sackton T.B."/>
            <person name="Larracuente A.M."/>
            <person name="Singh N.D."/>
            <person name="Abad J.P."/>
            <person name="Abt D.N."/>
            <person name="Adryan B."/>
            <person name="Aguade M."/>
            <person name="Akashi H."/>
            <person name="Anderson W.W."/>
            <person name="Aquadro C.F."/>
            <person name="Ardell D.H."/>
            <person name="Arguello R."/>
            <person name="Artieri C.G."/>
            <person name="Barbash D.A."/>
            <person name="Barker D."/>
            <person name="Barsanti P."/>
            <person name="Batterham P."/>
            <person name="Batzoglou S."/>
            <person name="Begun D."/>
            <person name="Bhutkar A."/>
            <person name="Blanco E."/>
            <person name="Bosak S.A."/>
            <person name="Bradley R.K."/>
            <person name="Brand A.D."/>
            <person name="Brent M.R."/>
            <person name="Brooks A.N."/>
            <person name="Brown R.H."/>
            <person name="Butlin R.K."/>
            <person name="Caggese C."/>
            <person name="Calvi B.R."/>
            <person name="Bernardo de Carvalho A."/>
            <person name="Caspi A."/>
            <person name="Castrezana S."/>
            <person name="Celniker S.E."/>
            <person name="Chang J.L."/>
            <person name="Chapple C."/>
            <person name="Chatterji S."/>
            <person name="Chinwalla A."/>
            <person name="Civetta A."/>
            <person name="Clifton S.W."/>
            <person name="Comeron J.M."/>
            <person name="Costello J.C."/>
            <person name="Coyne J.A."/>
            <person name="Daub J."/>
            <person name="David R.G."/>
            <person name="Delcher A.L."/>
            <person name="Delehaunty K."/>
            <person name="Do C.B."/>
            <person name="Ebling H."/>
            <person name="Edwards K."/>
            <person name="Eickbush T."/>
            <person name="Evans J.D."/>
            <person name="Filipski A."/>
            <person name="Findeiss S."/>
            <person name="Freyhult E."/>
            <person name="Fulton L."/>
            <person name="Fulton R."/>
            <person name="Garcia A.C."/>
            <person name="Gardiner A."/>
            <person name="Garfield D.A."/>
            <person name="Garvin B.E."/>
            <person name="Gibson G."/>
            <person name="Gilbert D."/>
            <person name="Gnerre S."/>
            <person name="Godfrey J."/>
            <person name="Good R."/>
            <person name="Gotea V."/>
            <person name="Gravely B."/>
            <person name="Greenberg A.J."/>
            <person name="Griffiths-Jones S."/>
            <person name="Gross S."/>
            <person name="Guigo R."/>
            <person name="Gustafson E.A."/>
            <person name="Haerty W."/>
            <person name="Hahn M.W."/>
            <person name="Halligan D.L."/>
            <person name="Halpern A.L."/>
            <person name="Halter G.M."/>
            <person name="Han M.V."/>
            <person name="Heger A."/>
            <person name="Hillier L."/>
            <person name="Hinrichs A.S."/>
            <person name="Holmes I."/>
            <person name="Hoskins R.A."/>
            <person name="Hubisz M.J."/>
            <person name="Hultmark D."/>
            <person name="Huntley M.A."/>
            <person name="Jaffe D.B."/>
            <person name="Jagadeeshan S."/>
            <person name="Jeck W.R."/>
            <person name="Johnson J."/>
            <person name="Jones C.D."/>
            <person name="Jordan W.C."/>
            <person name="Karpen G.H."/>
            <person name="Kataoka E."/>
            <person name="Keightley P.D."/>
            <person name="Kheradpour P."/>
            <person name="Kirkness E.F."/>
            <person name="Koerich L.B."/>
            <person name="Kristiansen K."/>
            <person name="Kudrna D."/>
            <person name="Kulathinal R.J."/>
            <person name="Kumar S."/>
            <person name="Kwok R."/>
            <person name="Lander E."/>
            <person name="Langley C.H."/>
            <person name="Lapoint R."/>
            <person name="Lazzaro B.P."/>
            <person name="Lee S.J."/>
            <person name="Levesque L."/>
            <person name="Li R."/>
            <person name="Lin C.F."/>
            <person name="Lin M.F."/>
            <person name="Lindblad-Toh K."/>
            <person name="Llopart A."/>
            <person name="Long M."/>
            <person name="Low L."/>
            <person name="Lozovsky E."/>
            <person name="Lu J."/>
            <person name="Luo M."/>
            <person name="Machado C.A."/>
            <person name="Makalowski W."/>
            <person name="Marzo M."/>
            <person name="Matsuda M."/>
            <person name="Matzkin L."/>
            <person name="McAllister B."/>
            <person name="McBride C.S."/>
            <person name="McKernan B."/>
            <person name="McKernan K."/>
            <person name="Mendez-Lago M."/>
            <person name="Minx P."/>
            <person name="Mollenhauer M.U."/>
            <person name="Montooth K."/>
            <person name="Mount S.M."/>
            <person name="Mu X."/>
            <person name="Myers E."/>
            <person name="Negre B."/>
            <person name="Newfeld S."/>
            <person name="Nielsen R."/>
            <person name="Noor M.A."/>
            <person name="O'Grady P."/>
            <person name="Pachter L."/>
            <person name="Papaceit M."/>
            <person name="Parisi M.J."/>
            <person name="Parisi M."/>
            <person name="Parts L."/>
            <person name="Pedersen J.S."/>
            <person name="Pesole G."/>
            <person name="Phillippy A.M."/>
            <person name="Ponting C.P."/>
            <person name="Pop M."/>
            <person name="Porcelli D."/>
            <person name="Powell J.R."/>
            <person name="Prohaska S."/>
            <person name="Pruitt K."/>
            <person name="Puig M."/>
            <person name="Quesneville H."/>
            <person name="Ram K.R."/>
            <person name="Rand D."/>
            <person name="Rasmussen M.D."/>
            <person name="Reed L.K."/>
            <person name="Reenan R."/>
            <person name="Reily A."/>
            <person name="Remington K.A."/>
            <person name="Rieger T.T."/>
            <person name="Ritchie M.G."/>
            <person name="Robin C."/>
            <person name="Rogers Y.H."/>
            <person name="Rohde C."/>
            <person name="Rozas J."/>
            <person name="Rubenfield M.J."/>
            <person name="Ruiz A."/>
            <person name="Russo S."/>
            <person name="Salzberg S.L."/>
            <person name="Sanchez-Gracia A."/>
            <person name="Saranga D.J."/>
            <person name="Sato H."/>
            <person name="Schaeffer S.W."/>
            <person name="Schatz M.C."/>
            <person name="Schlenke T."/>
            <person name="Schwartz R."/>
            <person name="Segarra C."/>
            <person name="Singh R.S."/>
            <person name="Sirot L."/>
            <person name="Sirota M."/>
            <person name="Sisneros N.B."/>
            <person name="Smith C.D."/>
            <person name="Smith T.F."/>
            <person name="Spieth J."/>
            <person name="Stage D.E."/>
            <person name="Stark A."/>
            <person name="Stephan W."/>
            <person name="Strausberg R.L."/>
            <person name="Strempel S."/>
            <person name="Sturgill D."/>
            <person name="Sutton G."/>
            <person name="Sutton G.G."/>
            <person name="Tao W."/>
            <person name="Teichmann S."/>
            <person name="Tobari Y.N."/>
            <person name="Tomimura Y."/>
            <person name="Tsolas J.M."/>
            <person name="Valente V.L."/>
            <person name="Venter E."/>
            <person name="Venter J.C."/>
            <person name="Vicario S."/>
            <person name="Vieira F.G."/>
            <person name="Vilella A.J."/>
            <person name="Villasante A."/>
            <person name="Walenz B."/>
            <person name="Wang J."/>
            <person name="Wasserman M."/>
            <person name="Watts T."/>
            <person name="Wilson D."/>
            <person name="Wilson R.K."/>
            <person name="Wing R.A."/>
            <person name="Wolfner M.F."/>
            <person name="Wong A."/>
            <person name="Wong G.K."/>
            <person name="Wu C.I."/>
            <person name="Wu G."/>
            <person name="Yamamoto D."/>
            <person name="Yang H.P."/>
            <person name="Yang S.P."/>
            <person name="Yorke J.A."/>
            <person name="Yoshida K."/>
            <person name="Zdobnov E."/>
            <person name="Zhang P."/>
            <person name="Zhang Y."/>
            <person name="Zimin A.V."/>
            <person name="Baldwin J."/>
            <person name="Abdouelleil A."/>
            <person name="Abdulkadir J."/>
            <person name="Abebe A."/>
            <person name="Abera B."/>
            <person name="Abreu J."/>
            <person name="Acer S.C."/>
            <person name="Aftuck L."/>
            <person name="Alexander A."/>
            <person name="An P."/>
            <person name="Anderson E."/>
            <person name="Anderson S."/>
            <person name="Arachi H."/>
            <person name="Azer M."/>
            <person name="Bachantsang P."/>
            <person name="Barry A."/>
            <person name="Bayul T."/>
            <person name="Berlin A."/>
            <person name="Bessette D."/>
            <person name="Bloom T."/>
            <person name="Blye J."/>
            <person name="Boguslavskiy L."/>
            <person name="Bonnet C."/>
            <person name="Boukhgalter B."/>
            <person name="Bourzgui I."/>
            <person name="Brown A."/>
            <person name="Cahill P."/>
            <person name="Channer S."/>
            <person name="Cheshatsang Y."/>
            <person name="Chuda L."/>
            <person name="Citroen M."/>
            <person name="Collymore A."/>
            <person name="Cooke P."/>
            <person name="Costello M."/>
            <person name="D'Aco K."/>
            <person name="Daza R."/>
            <person name="De Haan G."/>
            <person name="DeGray S."/>
            <person name="DeMaso C."/>
            <person name="Dhargay N."/>
            <person name="Dooley K."/>
            <person name="Dooley E."/>
            <person name="Doricent M."/>
            <person name="Dorje P."/>
            <person name="Dorjee K."/>
            <person name="Dupes A."/>
            <person name="Elong R."/>
            <person name="Falk J."/>
            <person name="Farina A."/>
            <person name="Faro S."/>
            <person name="Ferguson D."/>
            <person name="Fisher S."/>
            <person name="Foley C.D."/>
            <person name="Franke A."/>
            <person name="Friedrich D."/>
            <person name="Gadbois L."/>
            <person name="Gearin G."/>
            <person name="Gearin C.R."/>
            <person name="Giannoukos G."/>
            <person name="Goode T."/>
            <person name="Graham J."/>
            <person name="Grandbois E."/>
            <person name="Grewal S."/>
            <person name="Gyaltsen K."/>
            <person name="Hafez N."/>
            <person name="Hagos B."/>
            <person name="Hall J."/>
            <person name="Henson C."/>
            <person name="Hollinger A."/>
            <person name="Honan T."/>
            <person name="Huard M.D."/>
            <person name="Hughes L."/>
            <person name="Hurhula B."/>
            <person name="Husby M.E."/>
            <person name="Kamat A."/>
            <person name="Kanga B."/>
            <person name="Kashin S."/>
            <person name="Khazanovich D."/>
            <person name="Kisner P."/>
            <person name="Lance K."/>
            <person name="Lara M."/>
            <person name="Lee W."/>
            <person name="Lennon N."/>
            <person name="Letendre F."/>
            <person name="LeVine R."/>
            <person name="Lipovsky A."/>
            <person name="Liu X."/>
            <person name="Liu J."/>
            <person name="Liu S."/>
            <person name="Lokyitsang T."/>
            <person name="Lokyitsang Y."/>
            <person name="Lubonja R."/>
            <person name="Lui A."/>
            <person name="MacDonald P."/>
            <person name="Magnisalis V."/>
            <person name="Maru K."/>
            <person name="Matthews C."/>
            <person name="McCusker W."/>
            <person name="McDonough S."/>
            <person name="Mehta T."/>
            <person name="Meldrim J."/>
            <person name="Meneus L."/>
            <person name="Mihai O."/>
            <person name="Mihalev A."/>
            <person name="Mihova T."/>
            <person name="Mittelman R."/>
            <person name="Mlenga V."/>
            <person name="Montmayeur A."/>
            <person name="Mulrain L."/>
            <person name="Navidi A."/>
            <person name="Naylor J."/>
            <person name="Negash T."/>
            <person name="Nguyen T."/>
            <person name="Nguyen N."/>
            <person name="Nicol R."/>
            <person name="Norbu C."/>
            <person name="Norbu N."/>
            <person name="Novod N."/>
            <person name="O'Neill B."/>
            <person name="Osman S."/>
            <person name="Markiewicz E."/>
            <person name="Oyono O.L."/>
            <person name="Patti C."/>
            <person name="Phunkhang P."/>
            <person name="Pierre F."/>
            <person name="Priest M."/>
            <person name="Raghuraman S."/>
            <person name="Rege F."/>
            <person name="Reyes R."/>
            <person name="Rise C."/>
            <person name="Rogov P."/>
            <person name="Ross K."/>
            <person name="Ryan E."/>
            <person name="Settipalli S."/>
            <person name="Shea T."/>
            <person name="Sherpa N."/>
            <person name="Shi L."/>
            <person name="Shih D."/>
            <person name="Sparrow T."/>
            <person name="Spaulding J."/>
            <person name="Stalker J."/>
            <person name="Stange-Thomann N."/>
            <person name="Stavropoulos S."/>
            <person name="Stone C."/>
            <person name="Strader C."/>
            <person name="Tesfaye S."/>
            <person name="Thomson T."/>
            <person name="Thoulutsang Y."/>
            <person name="Thoulutsang D."/>
            <person name="Topham K."/>
            <person name="Topping I."/>
            <person name="Tsamla T."/>
            <person name="Vassiliev H."/>
            <person name="Vo A."/>
            <person name="Wangchuk T."/>
            <person name="Wangdi T."/>
            <person name="Weiand M."/>
            <person name="Wilkinson J."/>
            <person name="Wilson A."/>
            <person name="Yadav S."/>
            <person name="Young G."/>
            <person name="Yu Q."/>
            <person name="Zembek L."/>
            <person name="Zhong D."/>
            <person name="Zimmer A."/>
            <person name="Zwirko Z."/>
            <person name="Jaffe D.B."/>
            <person name="Alvarez P."/>
            <person name="Brockman W."/>
            <person name="Butler J."/>
            <person name="Chin C."/>
            <person name="Gnerre S."/>
            <person name="Grabherr M."/>
            <person name="Kleber M."/>
            <person name="Mauceli E."/>
            <person name="MacCallum I."/>
        </authorList>
    </citation>
    <scope>NUCLEOTIDE SEQUENCE [LARGE SCALE GENOMIC DNA]</scope>
    <source>
        <strain evidence="2">white501</strain>
    </source>
</reference>
<dbReference type="PhylomeDB" id="B4R184"/>
<dbReference type="AlphaFoldDB" id="B4R184"/>
<name>B4R184_DROSI</name>
<dbReference type="HOGENOM" id="CLU_2443206_0_0_1"/>
<dbReference type="EMBL" id="CM000364">
    <property type="protein sequence ID" value="EDX13061.1"/>
    <property type="molecule type" value="Genomic_DNA"/>
</dbReference>
<accession>B4R184</accession>